<evidence type="ECO:0000256" key="1">
    <source>
        <dbReference type="SAM" id="MobiDB-lite"/>
    </source>
</evidence>
<dbReference type="STRING" id="39432.ENSSBOP00000038519"/>
<feature type="region of interest" description="Disordered" evidence="1">
    <location>
        <begin position="157"/>
        <end position="204"/>
    </location>
</feature>
<feature type="compositionally biased region" description="Basic and acidic residues" evidence="1">
    <location>
        <begin position="174"/>
        <end position="204"/>
    </location>
</feature>
<name>A0A2K6V2Y8_SAIBB</name>
<dbReference type="Ensembl" id="ENSSBOT00000055471.1">
    <property type="protein sequence ID" value="ENSSBOP00000038519.1"/>
    <property type="gene ID" value="ENSSBOG00000035325.1"/>
</dbReference>
<reference evidence="2" key="1">
    <citation type="submission" date="2025-08" db="UniProtKB">
        <authorList>
            <consortium name="Ensembl"/>
        </authorList>
    </citation>
    <scope>IDENTIFICATION</scope>
</reference>
<proteinExistence type="predicted"/>
<dbReference type="FunFam" id="1.25.40.10:FF:000133">
    <property type="entry name" value="Signal recognition particle subunit SRP72"/>
    <property type="match status" value="1"/>
</dbReference>
<dbReference type="GO" id="GO:0008312">
    <property type="term" value="F:7S RNA binding"/>
    <property type="evidence" value="ECO:0007669"/>
    <property type="project" value="TreeGrafter"/>
</dbReference>
<evidence type="ECO:0008006" key="4">
    <source>
        <dbReference type="Google" id="ProtNLM"/>
    </source>
</evidence>
<dbReference type="GO" id="GO:0043022">
    <property type="term" value="F:ribosome binding"/>
    <property type="evidence" value="ECO:0007669"/>
    <property type="project" value="TreeGrafter"/>
</dbReference>
<accession>A0A2K6V2Y8</accession>
<sequence>MNTNQAEQCCKISASLQSQSPEHLLPVLIQAAQYYCEKQHTKAIELLQEFSDQHPENAAEIKLKISQGSISKACLILRSTEELKHKPGIVSVLVTMYNIDSATEQHEKHQPKSPTHLSLIREAANFKLKYKWKREAINIHTLAQLISAYSLVDPEKAKAPSKHSPLSDSTSLKADAEGGKVTGDRQPKEQELGDLVLEKEWKTA</sequence>
<evidence type="ECO:0000313" key="3">
    <source>
        <dbReference type="Proteomes" id="UP000233220"/>
    </source>
</evidence>
<dbReference type="Proteomes" id="UP000233220">
    <property type="component" value="Unplaced"/>
</dbReference>
<dbReference type="PANTHER" id="PTHR14094:SF9">
    <property type="entry name" value="SIGNAL RECOGNITION PARTICLE SUBUNIT SRP72"/>
    <property type="match status" value="1"/>
</dbReference>
<organism evidence="2 3">
    <name type="scientific">Saimiri boliviensis boliviensis</name>
    <name type="common">Bolivian squirrel monkey</name>
    <dbReference type="NCBI Taxonomy" id="39432"/>
    <lineage>
        <taxon>Eukaryota</taxon>
        <taxon>Metazoa</taxon>
        <taxon>Chordata</taxon>
        <taxon>Craniata</taxon>
        <taxon>Vertebrata</taxon>
        <taxon>Euteleostomi</taxon>
        <taxon>Mammalia</taxon>
        <taxon>Eutheria</taxon>
        <taxon>Euarchontoglires</taxon>
        <taxon>Primates</taxon>
        <taxon>Haplorrhini</taxon>
        <taxon>Platyrrhini</taxon>
        <taxon>Cebidae</taxon>
        <taxon>Saimiriinae</taxon>
        <taxon>Saimiri</taxon>
    </lineage>
</organism>
<evidence type="ECO:0000313" key="2">
    <source>
        <dbReference type="Ensembl" id="ENSSBOP00000038519.1"/>
    </source>
</evidence>
<dbReference type="OMA" id="QCCKISA"/>
<dbReference type="PANTHER" id="PTHR14094">
    <property type="entry name" value="SIGNAL RECOGNITION PARTICLE 72"/>
    <property type="match status" value="1"/>
</dbReference>
<dbReference type="GO" id="GO:0006614">
    <property type="term" value="P:SRP-dependent cotranslational protein targeting to membrane"/>
    <property type="evidence" value="ECO:0007669"/>
    <property type="project" value="InterPro"/>
</dbReference>
<dbReference type="InterPro" id="IPR026270">
    <property type="entry name" value="SRP72"/>
</dbReference>
<protein>
    <recommendedName>
        <fullName evidence="4">Signal recognition particle 72</fullName>
    </recommendedName>
</protein>
<reference evidence="2" key="2">
    <citation type="submission" date="2025-09" db="UniProtKB">
        <authorList>
            <consortium name="Ensembl"/>
        </authorList>
    </citation>
    <scope>IDENTIFICATION</scope>
</reference>
<dbReference type="AlphaFoldDB" id="A0A2K6V2Y8"/>
<dbReference type="GeneTree" id="ENSGT00390000013264"/>
<keyword evidence="3" id="KW-1185">Reference proteome</keyword>
<dbReference type="GO" id="GO:0005786">
    <property type="term" value="C:signal recognition particle, endoplasmic reticulum targeting"/>
    <property type="evidence" value="ECO:0007669"/>
    <property type="project" value="TreeGrafter"/>
</dbReference>